<dbReference type="Gene3D" id="3.10.450.40">
    <property type="match status" value="1"/>
</dbReference>
<feature type="region of interest" description="Disordered" evidence="7">
    <location>
        <begin position="1319"/>
        <end position="1705"/>
    </location>
</feature>
<feature type="compositionally biased region" description="Polar residues" evidence="7">
    <location>
        <begin position="1580"/>
        <end position="1594"/>
    </location>
</feature>
<dbReference type="GO" id="GO:0000428">
    <property type="term" value="C:DNA-directed RNA polymerase complex"/>
    <property type="evidence" value="ECO:0007669"/>
    <property type="project" value="UniProtKB-KW"/>
</dbReference>
<dbReference type="PANTHER" id="PTHR19376:SF51">
    <property type="entry name" value="DNA-DIRECTED RNA POLYMERASE V SUBUNIT 1"/>
    <property type="match status" value="1"/>
</dbReference>
<organism evidence="9 10">
    <name type="scientific">Rhynchospora tenuis</name>
    <dbReference type="NCBI Taxonomy" id="198213"/>
    <lineage>
        <taxon>Eukaryota</taxon>
        <taxon>Viridiplantae</taxon>
        <taxon>Streptophyta</taxon>
        <taxon>Embryophyta</taxon>
        <taxon>Tracheophyta</taxon>
        <taxon>Spermatophyta</taxon>
        <taxon>Magnoliopsida</taxon>
        <taxon>Liliopsida</taxon>
        <taxon>Poales</taxon>
        <taxon>Cyperaceae</taxon>
        <taxon>Cyperoideae</taxon>
        <taxon>Rhynchosporeae</taxon>
        <taxon>Rhynchospora</taxon>
    </lineage>
</organism>
<dbReference type="Gene3D" id="1.10.274.100">
    <property type="entry name" value="RNA polymerase Rpb1, domain 3"/>
    <property type="match status" value="1"/>
</dbReference>
<feature type="compositionally biased region" description="Polar residues" evidence="7">
    <location>
        <begin position="1404"/>
        <end position="1424"/>
    </location>
</feature>
<name>A0AAD5ZJ04_9POAL</name>
<comment type="similarity">
    <text evidence="6">Belongs to the RNA polymerase beta' chain family.</text>
</comment>
<dbReference type="Proteomes" id="UP001210211">
    <property type="component" value="Unassembled WGS sequence"/>
</dbReference>
<dbReference type="FunFam" id="4.10.860.120:FF:000008">
    <property type="entry name" value="DNA-directed RNA polymerase subunit"/>
    <property type="match status" value="1"/>
</dbReference>
<feature type="compositionally biased region" description="Polar residues" evidence="7">
    <location>
        <begin position="1624"/>
        <end position="1640"/>
    </location>
</feature>
<keyword evidence="5 6" id="KW-0804">Transcription</keyword>
<evidence type="ECO:0000256" key="6">
    <source>
        <dbReference type="RuleBase" id="RU004279"/>
    </source>
</evidence>
<protein>
    <recommendedName>
        <fullName evidence="6">DNA-directed RNA polymerase subunit</fullName>
        <ecNumber evidence="6">2.7.7.6</ecNumber>
    </recommendedName>
</protein>
<evidence type="ECO:0000256" key="4">
    <source>
        <dbReference type="ARBA" id="ARBA00022833"/>
    </source>
</evidence>
<dbReference type="InterPro" id="IPR007080">
    <property type="entry name" value="RNA_pol_Rpb1_1"/>
</dbReference>
<comment type="function">
    <text evidence="6">DNA-dependent RNA polymerase catalyzes the transcription of DNA into RNA using the four ribonucleoside triphosphates as substrates.</text>
</comment>
<dbReference type="GO" id="GO:0006351">
    <property type="term" value="P:DNA-templated transcription"/>
    <property type="evidence" value="ECO:0007669"/>
    <property type="project" value="InterPro"/>
</dbReference>
<dbReference type="Pfam" id="PF04998">
    <property type="entry name" value="RNA_pol_Rpb1_5"/>
    <property type="match status" value="1"/>
</dbReference>
<feature type="compositionally biased region" description="Basic and acidic residues" evidence="7">
    <location>
        <begin position="1526"/>
        <end position="1537"/>
    </location>
</feature>
<feature type="region of interest" description="Disordered" evidence="7">
    <location>
        <begin position="1845"/>
        <end position="1893"/>
    </location>
</feature>
<dbReference type="InterPro" id="IPR006592">
    <property type="entry name" value="RNA_pol_N"/>
</dbReference>
<proteinExistence type="inferred from homology"/>
<evidence type="ECO:0000256" key="2">
    <source>
        <dbReference type="ARBA" id="ARBA00022679"/>
    </source>
</evidence>
<evidence type="ECO:0000256" key="7">
    <source>
        <dbReference type="SAM" id="MobiDB-lite"/>
    </source>
</evidence>
<comment type="caution">
    <text evidence="9">The sequence shown here is derived from an EMBL/GenBank/DDBJ whole genome shotgun (WGS) entry which is preliminary data.</text>
</comment>
<dbReference type="InterPro" id="IPR007081">
    <property type="entry name" value="RNA_pol_Rpb1_5"/>
</dbReference>
<keyword evidence="4" id="KW-0862">Zinc</keyword>
<keyword evidence="1 6" id="KW-0240">DNA-directed RNA polymerase</keyword>
<evidence type="ECO:0000256" key="1">
    <source>
        <dbReference type="ARBA" id="ARBA00022478"/>
    </source>
</evidence>
<dbReference type="SMART" id="SM00663">
    <property type="entry name" value="RPOLA_N"/>
    <property type="match status" value="1"/>
</dbReference>
<dbReference type="InterPro" id="IPR045867">
    <property type="entry name" value="DNA-dir_RpoC_beta_prime"/>
</dbReference>
<reference evidence="9 10" key="1">
    <citation type="journal article" date="2022" name="Cell">
        <title>Repeat-based holocentromeres influence genome architecture and karyotype evolution.</title>
        <authorList>
            <person name="Hofstatter P.G."/>
            <person name="Thangavel G."/>
            <person name="Lux T."/>
            <person name="Neumann P."/>
            <person name="Vondrak T."/>
            <person name="Novak P."/>
            <person name="Zhang M."/>
            <person name="Costa L."/>
            <person name="Castellani M."/>
            <person name="Scott A."/>
            <person name="Toegelov H."/>
            <person name="Fuchs J."/>
            <person name="Mata-Sucre Y."/>
            <person name="Dias Y."/>
            <person name="Vanzela A.L.L."/>
            <person name="Huettel B."/>
            <person name="Almeida C.C.S."/>
            <person name="Simkova H."/>
            <person name="Souza G."/>
            <person name="Pedrosa-Harand A."/>
            <person name="Macas J."/>
            <person name="Mayer K.F.X."/>
            <person name="Houben A."/>
            <person name="Marques A."/>
        </authorList>
    </citation>
    <scope>NUCLEOTIDE SEQUENCE [LARGE SCALE GENOMIC DNA]</scope>
    <source>
        <strain evidence="9">RhyTen1mFocal</strain>
    </source>
</reference>
<dbReference type="EC" id="2.7.7.6" evidence="6"/>
<dbReference type="SUPFAM" id="SSF64484">
    <property type="entry name" value="beta and beta-prime subunits of DNA dependent RNA-polymerase"/>
    <property type="match status" value="1"/>
</dbReference>
<evidence type="ECO:0000256" key="3">
    <source>
        <dbReference type="ARBA" id="ARBA00022695"/>
    </source>
</evidence>
<sequence length="1893" mass="208268">MEQQEIAPLVVDGCIKSIQLSIASDEEICTYSVNECPITNSSQLDNPFLGLPLPSGRCESCGTAELGQCEGHFGYIELPVPVFHPSHVSELRHLLSLICLKCLRIKKGKVNINRGGESVSTTPCFYCKDLGGTGVKEVKNSDGVVSLLLRTSKKNIKPGFWNFLSRYGFTYSEGTSRPLLPIEVLNILRAIPQETKKKLAAKGFFPQPGAIILHLPVPPNCLRVPEFSDGTSVISHDVSHTLLNRVLRKIDLIKRSRSGLPNFESHEAESGDLQHAIMQYLILRGTTTGPQDPTRYALGNTDKAGERSSTKQWLEKMKTLFISKGSGFSSRSVITGDPYIGINVIGLPSEIAKQITFEERVTVHNMARLQDIVDKRLCVTYQKGSTSYAISAGARGYTNLRVGQIVNRRIMDGDLVFVNRPPSTHKHSLQAFYVYVHEDHTVKINPLICSPFGADFDGDCIHIFYPQSLPAKAEALELFSVEKQLINSYSGTLSLQVAHDSLLGLKCLIKHSFLSKPMAQQLAMHSCPLLLQPPAVLKSHRSSSRPLYTVIQLIQSALPALFESDGDKHGAVRGEITRLDLDRDYVHGAFSEIVASIFSRGSKEALQFMDTVQPMMMELLNFEGFSVGLREFIVSKGTLQSVKKSIERQAFLLSTKSPNPNQPMDLRVEGYLRSCKQAIADVLISSSPLAYLMDTKSDSSITKIVQQLGFLGLQLYRQDRFYSKDLVEDCLSTYANRFAPSVEDPSKYPTEAFGLVSSSFYEGLNPFEDLVHAISTREVIVRSSRGLTEPGTLFKNLMAVMRDVVICYDGTVRNMCSNSIIQFSYGEGTEESRIQLSPPGEPVGVLAATAISKPAYNAVLDSSQSNNTSWELMKEVLLTRVAYKNEATDRRIILFLNDCFCGKKFCKERAALAVQRCLKKVKLGDCTTNFLIEYQKEITVDGIAETTPSLVGHIHLDKAQLQRLQKSMDDVLQRCQDSIGKHKKKKGTLGQLLRKLSLSACECCAMEKANQPCLQFLLSEETSGSTCETFEQIVRVMSNSIYPMLLDTIIKGDPRITDAKILWMGPEEISWVRNHNRVINGEVTVEVLIEKDAALTSGDAWGTAMDACLPVIDLIDVKRSTPYGIQQVKELLGISCSFEQVVQRLYMAIRGVAKGVMKDHLIVVANNMTCTGNLNGFNTAGYKAMFRTLKIQVPFTEATLYTPLKCFDRAAEKCYSDTLDSAVSSCSWGKHVALGTGSAFQILWDKKQMSSEKCAEKGLYDFLSLVRTTTQKDANGACLQDVDGLYEPNGYDIDNYCPSPEFDGFGEKPMFEEAIEENNWENGNGGNWDMNEAPVADSGGDDWGGWGGGAKDKGKEKVENGSDAWGSQSATAGADDTWGNSGVPKPKSPSKEQDSWGKQDAIAENNSWASNNKETKITTGQTGASELENNDPWANTHEKNRTDGMSAWATGGISDAADCDPFGEHKKTGLSKESATDLSLSEQALSGSGLPSNSEWVDNDPWDQPAGSMQDTVPTPRKSAWGNENTHQKPFESDKPVGDTPMTHIESWGKGTGDATSSAWKPENQAEGENYSETPKHNTWDQNLTDTWAASTPSDIGEPWSSYAATPVSGNAEGGDWGKEAVSTPGNDGWSSQLARSSTPDMGGSNEGWGGPKSRKWNNDPNYSSGGGRGRGRGRGSRGGRPPRGDGEGRGRGFSRPPQDLFTPDEEKIYLEIAPMVQNIRRILRETSDGEKLADEDNKFITEKVCEFHPDKESKFSDKLDHIKVDKHNVHEKSRCFFAVSSDGTAVDFSYIKCLKNFVQQNYPEHAESFCTKYFKKPRDYSPNADPSQPADIQTQPIDSQVQQLPETPQLLTDDCAKDAATHIGANSGAKEDGGMPGSSEAMQPVSDDWRSN</sequence>
<dbReference type="Gene3D" id="4.10.860.120">
    <property type="entry name" value="RNA polymerase II, clamp domain"/>
    <property type="match status" value="1"/>
</dbReference>
<dbReference type="InterPro" id="IPR042102">
    <property type="entry name" value="RNA_pol_Rpb1_3_sf"/>
</dbReference>
<evidence type="ECO:0000256" key="5">
    <source>
        <dbReference type="ARBA" id="ARBA00023163"/>
    </source>
</evidence>
<dbReference type="EMBL" id="JAMRDG010000001">
    <property type="protein sequence ID" value="KAJ3698745.1"/>
    <property type="molecule type" value="Genomic_DNA"/>
</dbReference>
<keyword evidence="10" id="KW-1185">Reference proteome</keyword>
<feature type="region of interest" description="Disordered" evidence="7">
    <location>
        <begin position="1821"/>
        <end position="1840"/>
    </location>
</feature>
<comment type="catalytic activity">
    <reaction evidence="6">
        <text>RNA(n) + a ribonucleoside 5'-triphosphate = RNA(n+1) + diphosphate</text>
        <dbReference type="Rhea" id="RHEA:21248"/>
        <dbReference type="Rhea" id="RHEA-COMP:14527"/>
        <dbReference type="Rhea" id="RHEA-COMP:17342"/>
        <dbReference type="ChEBI" id="CHEBI:33019"/>
        <dbReference type="ChEBI" id="CHEBI:61557"/>
        <dbReference type="ChEBI" id="CHEBI:140395"/>
        <dbReference type="EC" id="2.7.7.6"/>
    </reaction>
</comment>
<feature type="domain" description="RNA polymerase N-terminal" evidence="8">
    <location>
        <begin position="211"/>
        <end position="509"/>
    </location>
</feature>
<keyword evidence="2 6" id="KW-0808">Transferase</keyword>
<evidence type="ECO:0000259" key="8">
    <source>
        <dbReference type="SMART" id="SM00663"/>
    </source>
</evidence>
<dbReference type="Pfam" id="PF00623">
    <property type="entry name" value="RNA_pol_Rpb1_2"/>
    <property type="match status" value="1"/>
</dbReference>
<dbReference type="Pfam" id="PF11523">
    <property type="entry name" value="DUF3223"/>
    <property type="match status" value="1"/>
</dbReference>
<evidence type="ECO:0000313" key="10">
    <source>
        <dbReference type="Proteomes" id="UP001210211"/>
    </source>
</evidence>
<gene>
    <name evidence="9" type="ORF">LUZ61_002450</name>
</gene>
<keyword evidence="3 6" id="KW-0548">Nucleotidyltransferase</keyword>
<feature type="compositionally biased region" description="Polar residues" evidence="7">
    <location>
        <begin position="1471"/>
        <end position="1496"/>
    </location>
</feature>
<dbReference type="Gene3D" id="2.40.40.20">
    <property type="match status" value="1"/>
</dbReference>
<dbReference type="InterPro" id="IPR000722">
    <property type="entry name" value="RNA_pol_asu"/>
</dbReference>
<feature type="compositionally biased region" description="Basic and acidic residues" evidence="7">
    <location>
        <begin position="1350"/>
        <end position="1360"/>
    </location>
</feature>
<dbReference type="Gene3D" id="3.30.1490.180">
    <property type="entry name" value="RNA polymerase ii"/>
    <property type="match status" value="1"/>
</dbReference>
<dbReference type="GO" id="GO:0003899">
    <property type="term" value="F:DNA-directed RNA polymerase activity"/>
    <property type="evidence" value="ECO:0007669"/>
    <property type="project" value="UniProtKB-EC"/>
</dbReference>
<feature type="compositionally biased region" description="Polar residues" evidence="7">
    <location>
        <begin position="1825"/>
        <end position="1840"/>
    </location>
</feature>
<dbReference type="InterPro" id="IPR044893">
    <property type="entry name" value="RNA_pol_Rpb1_clamp_domain"/>
</dbReference>
<evidence type="ECO:0000313" key="9">
    <source>
        <dbReference type="EMBL" id="KAJ3698745.1"/>
    </source>
</evidence>
<accession>A0AAD5ZJ04</accession>
<dbReference type="GO" id="GO:0003677">
    <property type="term" value="F:DNA binding"/>
    <property type="evidence" value="ECO:0007669"/>
    <property type="project" value="InterPro"/>
</dbReference>
<dbReference type="Pfam" id="PF04997">
    <property type="entry name" value="RNA_pol_Rpb1_1"/>
    <property type="match status" value="1"/>
</dbReference>
<dbReference type="PANTHER" id="PTHR19376">
    <property type="entry name" value="DNA-DIRECTED RNA POLYMERASE"/>
    <property type="match status" value="1"/>
</dbReference>
<dbReference type="Gene3D" id="6.20.50.80">
    <property type="match status" value="1"/>
</dbReference>